<proteinExistence type="predicted"/>
<name>A0A481YN24_9VIRU</name>
<sequence>MSKDMISFVCETTFIDNGEMRLIGKLTKFLSYMSITVLLGEMTATFTNDSPILIHELISSNDKYTMRLFDKMLEYLKSLPVRDVPISLLIKKPKGKNTFLAKYSRRYLQKFALRY</sequence>
<evidence type="ECO:0000313" key="1">
    <source>
        <dbReference type="EMBL" id="QBK84526.1"/>
    </source>
</evidence>
<organism evidence="1">
    <name type="scientific">Pithovirus LCDPAC01</name>
    <dbReference type="NCBI Taxonomy" id="2506600"/>
    <lineage>
        <taxon>Viruses</taxon>
        <taxon>Pithoviruses</taxon>
    </lineage>
</organism>
<accession>A0A481YN24</accession>
<reference evidence="1" key="1">
    <citation type="journal article" date="2019" name="MBio">
        <title>Virus Genomes from Deep Sea Sediments Expand the Ocean Megavirome and Support Independent Origins of Viral Gigantism.</title>
        <authorList>
            <person name="Backstrom D."/>
            <person name="Yutin N."/>
            <person name="Jorgensen S.L."/>
            <person name="Dharamshi J."/>
            <person name="Homa F."/>
            <person name="Zaremba-Niedwiedzka K."/>
            <person name="Spang A."/>
            <person name="Wolf Y.I."/>
            <person name="Koonin E.V."/>
            <person name="Ettema T.J."/>
        </authorList>
    </citation>
    <scope>NUCLEOTIDE SEQUENCE</scope>
</reference>
<protein>
    <submittedName>
        <fullName evidence="1">Uncharacterized protein</fullName>
    </submittedName>
</protein>
<dbReference type="EMBL" id="MK500278">
    <property type="protein sequence ID" value="QBK84526.1"/>
    <property type="molecule type" value="Genomic_DNA"/>
</dbReference>
<gene>
    <name evidence="1" type="ORF">LCDPAC01_00070</name>
</gene>